<accession>A0A7J8CQR7</accession>
<dbReference type="FunCoup" id="A0A7J8CQR7">
    <property type="interactions" value="5"/>
</dbReference>
<dbReference type="InParanoid" id="A0A7J8CQR7"/>
<evidence type="ECO:0000256" key="3">
    <source>
        <dbReference type="SAM" id="Phobius"/>
    </source>
</evidence>
<dbReference type="SUPFAM" id="SSF48726">
    <property type="entry name" value="Immunoglobulin"/>
    <property type="match status" value="2"/>
</dbReference>
<comment type="caution">
    <text evidence="6">The sequence shown here is derived from an EMBL/GenBank/DDBJ whole genome shotgun (WGS) entry which is preliminary data.</text>
</comment>
<dbReference type="PROSITE" id="PS50835">
    <property type="entry name" value="IG_LIKE"/>
    <property type="match status" value="1"/>
</dbReference>
<keyword evidence="2" id="KW-1015">Disulfide bond</keyword>
<evidence type="ECO:0000256" key="1">
    <source>
        <dbReference type="ARBA" id="ARBA00022729"/>
    </source>
</evidence>
<name>A0A7J8CQR7_MOLMO</name>
<dbReference type="GO" id="GO:0009897">
    <property type="term" value="C:external side of plasma membrane"/>
    <property type="evidence" value="ECO:0007669"/>
    <property type="project" value="TreeGrafter"/>
</dbReference>
<dbReference type="GO" id="GO:0019768">
    <property type="term" value="F:high-affinity IgE receptor activity"/>
    <property type="evidence" value="ECO:0007669"/>
    <property type="project" value="TreeGrafter"/>
</dbReference>
<dbReference type="InterPro" id="IPR003599">
    <property type="entry name" value="Ig_sub"/>
</dbReference>
<dbReference type="InterPro" id="IPR050488">
    <property type="entry name" value="Ig_Fc_receptor"/>
</dbReference>
<feature type="domain" description="Ig-like" evidence="5">
    <location>
        <begin position="20"/>
        <end position="106"/>
    </location>
</feature>
<dbReference type="OrthoDB" id="8954737at2759"/>
<dbReference type="GO" id="GO:0016064">
    <property type="term" value="P:immunoglobulin mediated immune response"/>
    <property type="evidence" value="ECO:0007669"/>
    <property type="project" value="TreeGrafter"/>
</dbReference>
<dbReference type="FunFam" id="2.60.40.10:FF:000217">
    <property type="entry name" value="High affinity immunoglobulin gamma Fc receptor I"/>
    <property type="match status" value="1"/>
</dbReference>
<gene>
    <name evidence="6" type="ORF">HJG59_005076</name>
</gene>
<keyword evidence="1 4" id="KW-0732">Signal</keyword>
<keyword evidence="6" id="KW-0675">Receptor</keyword>
<dbReference type="PANTHER" id="PTHR11481">
    <property type="entry name" value="IMMUNOGLOBULIN FC RECEPTOR"/>
    <property type="match status" value="1"/>
</dbReference>
<feature type="chain" id="PRO_5029546766" evidence="4">
    <location>
        <begin position="26"/>
        <end position="260"/>
    </location>
</feature>
<organism evidence="6 7">
    <name type="scientific">Molossus molossus</name>
    <name type="common">Pallas' mastiff bat</name>
    <name type="synonym">Vespertilio molossus</name>
    <dbReference type="NCBI Taxonomy" id="27622"/>
    <lineage>
        <taxon>Eukaryota</taxon>
        <taxon>Metazoa</taxon>
        <taxon>Chordata</taxon>
        <taxon>Craniata</taxon>
        <taxon>Vertebrata</taxon>
        <taxon>Euteleostomi</taxon>
        <taxon>Mammalia</taxon>
        <taxon>Eutheria</taxon>
        <taxon>Laurasiatheria</taxon>
        <taxon>Chiroptera</taxon>
        <taxon>Yangochiroptera</taxon>
        <taxon>Molossidae</taxon>
        <taxon>Molossus</taxon>
    </lineage>
</organism>
<dbReference type="Gene3D" id="2.60.40.10">
    <property type="entry name" value="Immunoglobulins"/>
    <property type="match status" value="2"/>
</dbReference>
<dbReference type="AlphaFoldDB" id="A0A7J8CQR7"/>
<keyword evidence="3" id="KW-0472">Membrane</keyword>
<dbReference type="Pfam" id="PF13927">
    <property type="entry name" value="Ig_3"/>
    <property type="match status" value="1"/>
</dbReference>
<evidence type="ECO:0000313" key="6">
    <source>
        <dbReference type="EMBL" id="KAF6413185.1"/>
    </source>
</evidence>
<protein>
    <submittedName>
        <fullName evidence="6">Fc of IgE receptor Ia</fullName>
    </submittedName>
</protein>
<dbReference type="CDD" id="cd05753">
    <property type="entry name" value="Ig2_FcgammaR_like"/>
    <property type="match status" value="1"/>
</dbReference>
<dbReference type="EMBL" id="JACASF010000020">
    <property type="protein sequence ID" value="KAF6413185.1"/>
    <property type="molecule type" value="Genomic_DNA"/>
</dbReference>
<keyword evidence="3" id="KW-1133">Transmembrane helix</keyword>
<evidence type="ECO:0000256" key="2">
    <source>
        <dbReference type="ARBA" id="ARBA00023157"/>
    </source>
</evidence>
<feature type="transmembrane region" description="Helical" evidence="3">
    <location>
        <begin position="207"/>
        <end position="227"/>
    </location>
</feature>
<dbReference type="InterPro" id="IPR013783">
    <property type="entry name" value="Ig-like_fold"/>
</dbReference>
<evidence type="ECO:0000313" key="7">
    <source>
        <dbReference type="Proteomes" id="UP000550707"/>
    </source>
</evidence>
<keyword evidence="7" id="KW-1185">Reference proteome</keyword>
<dbReference type="PANTHER" id="PTHR11481:SF12">
    <property type="entry name" value="HIGH AFFINITY IMMUNOGLOBULIN EPSILON RECEPTOR SUBUNIT ALPHA"/>
    <property type="match status" value="1"/>
</dbReference>
<dbReference type="SMART" id="SM00409">
    <property type="entry name" value="IG"/>
    <property type="match status" value="2"/>
</dbReference>
<keyword evidence="3" id="KW-0812">Transmembrane</keyword>
<feature type="signal peptide" evidence="4">
    <location>
        <begin position="1"/>
        <end position="25"/>
    </location>
</feature>
<dbReference type="Pfam" id="PF13895">
    <property type="entry name" value="Ig_2"/>
    <property type="match status" value="1"/>
</dbReference>
<dbReference type="InterPro" id="IPR036179">
    <property type="entry name" value="Ig-like_dom_sf"/>
</dbReference>
<reference evidence="6 7" key="1">
    <citation type="journal article" date="2020" name="Nature">
        <title>Six reference-quality genomes reveal evolution of bat adaptations.</title>
        <authorList>
            <person name="Jebb D."/>
            <person name="Huang Z."/>
            <person name="Pippel M."/>
            <person name="Hughes G.M."/>
            <person name="Lavrichenko K."/>
            <person name="Devanna P."/>
            <person name="Winkler S."/>
            <person name="Jermiin L.S."/>
            <person name="Skirmuntt E.C."/>
            <person name="Katzourakis A."/>
            <person name="Burkitt-Gray L."/>
            <person name="Ray D.A."/>
            <person name="Sullivan K.A.M."/>
            <person name="Roscito J.G."/>
            <person name="Kirilenko B.M."/>
            <person name="Davalos L.M."/>
            <person name="Corthals A.P."/>
            <person name="Power M.L."/>
            <person name="Jones G."/>
            <person name="Ransome R.D."/>
            <person name="Dechmann D.K.N."/>
            <person name="Locatelli A.G."/>
            <person name="Puechmaille S.J."/>
            <person name="Fedrigo O."/>
            <person name="Jarvis E.D."/>
            <person name="Hiller M."/>
            <person name="Vernes S.C."/>
            <person name="Myers E.W."/>
            <person name="Teeling E.C."/>
        </authorList>
    </citation>
    <scope>NUCLEOTIDE SEQUENCE [LARGE SCALE GENOMIC DNA]</scope>
    <source>
        <strain evidence="6">MMolMol1</strain>
        <tissue evidence="6">Muscle</tissue>
    </source>
</reference>
<evidence type="ECO:0000259" key="5">
    <source>
        <dbReference type="PROSITE" id="PS50835"/>
    </source>
</evidence>
<sequence>MSTSMGGPALLGIALLLFPPDGMSAATWKSVISLNPPWKRIFRGDNVTFTCNAGNNSLEANSTKWTHNNNLLAVRTSSLDIVNAKAQDSGEYRCQCKNHIPSQRVYLEVFSDWLLLQSSAETVQEGEAFLIRCRGWRNGNIFKVIYYKDDIALKYWYENYNMTISSATTNNTGTYYCSGILHQKNYTSASLKITVKKDSTTIYQSNWLQFIPFLVAILFAVDTWLFISTQKQFIFILKIKRTIEGNKLKDPHPKPKPTKD</sequence>
<dbReference type="GO" id="GO:0019863">
    <property type="term" value="F:IgE binding"/>
    <property type="evidence" value="ECO:0007669"/>
    <property type="project" value="TreeGrafter"/>
</dbReference>
<proteinExistence type="predicted"/>
<dbReference type="Proteomes" id="UP000550707">
    <property type="component" value="Unassembled WGS sequence"/>
</dbReference>
<dbReference type="InterPro" id="IPR007110">
    <property type="entry name" value="Ig-like_dom"/>
</dbReference>
<evidence type="ECO:0000256" key="4">
    <source>
        <dbReference type="SAM" id="SignalP"/>
    </source>
</evidence>